<evidence type="ECO:0000256" key="2">
    <source>
        <dbReference type="ARBA" id="ARBA00023186"/>
    </source>
</evidence>
<evidence type="ECO:0000256" key="4">
    <source>
        <dbReference type="RuleBase" id="RU000639"/>
    </source>
</evidence>
<dbReference type="PANTHER" id="PTHR21237:SF23">
    <property type="entry name" value="GRPE PROTEIN HOMOLOG, MITOCHONDRIAL"/>
    <property type="match status" value="1"/>
</dbReference>
<proteinExistence type="inferred from homology"/>
<dbReference type="InterPro" id="IPR009012">
    <property type="entry name" value="GrpE_head"/>
</dbReference>
<name>A0A2S5RGI3_9MOLU</name>
<dbReference type="OrthoDB" id="9812586at2"/>
<sequence length="203" mass="22996">MDKDKKDIQDVVDKIVDEAVKAKTTIENSAETILENVSNVKVKSNDKKHKLEIKELKDKILKLEEEIYFQKGLRNADIANLTKKRNEQESVIRKYGSANLAEDLIKPFDLLKKVVEAPNDNPEVKNYLTGFNMVINQIQNAFENNGIKAMGVKPGDEFNSNIHEANELVQSTEFDSNKIVSVISDGYMIHDRVLVHAIVKVSE</sequence>
<dbReference type="SUPFAM" id="SSF58014">
    <property type="entry name" value="Coiled-coil domain of nucleotide exchange factor GrpE"/>
    <property type="match status" value="1"/>
</dbReference>
<dbReference type="InterPro" id="IPR000740">
    <property type="entry name" value="GrpE"/>
</dbReference>
<dbReference type="GO" id="GO:0006457">
    <property type="term" value="P:protein folding"/>
    <property type="evidence" value="ECO:0007669"/>
    <property type="project" value="InterPro"/>
</dbReference>
<dbReference type="GO" id="GO:0000774">
    <property type="term" value="F:adenyl-nucleotide exchange factor activity"/>
    <property type="evidence" value="ECO:0007669"/>
    <property type="project" value="InterPro"/>
</dbReference>
<dbReference type="InterPro" id="IPR013805">
    <property type="entry name" value="GrpE_CC"/>
</dbReference>
<dbReference type="AlphaFoldDB" id="A0A2S5RGI3"/>
<dbReference type="GO" id="GO:0042803">
    <property type="term" value="F:protein homodimerization activity"/>
    <property type="evidence" value="ECO:0007669"/>
    <property type="project" value="InterPro"/>
</dbReference>
<dbReference type="GO" id="GO:0005737">
    <property type="term" value="C:cytoplasm"/>
    <property type="evidence" value="ECO:0007669"/>
    <property type="project" value="UniProtKB-SubCell"/>
</dbReference>
<dbReference type="GO" id="GO:0051087">
    <property type="term" value="F:protein-folding chaperone binding"/>
    <property type="evidence" value="ECO:0007669"/>
    <property type="project" value="InterPro"/>
</dbReference>
<evidence type="ECO:0000256" key="1">
    <source>
        <dbReference type="ARBA" id="ARBA00009054"/>
    </source>
</evidence>
<gene>
    <name evidence="3 6" type="primary">grpE</name>
    <name evidence="6" type="ORF">MCORR_v1c05390</name>
</gene>
<dbReference type="EMBL" id="PHNF01000002">
    <property type="protein sequence ID" value="PPE06235.1"/>
    <property type="molecule type" value="Genomic_DNA"/>
</dbReference>
<keyword evidence="2 3" id="KW-0143">Chaperone</keyword>
<dbReference type="PANTHER" id="PTHR21237">
    <property type="entry name" value="GRPE PROTEIN"/>
    <property type="match status" value="1"/>
</dbReference>
<dbReference type="GO" id="GO:0051082">
    <property type="term" value="F:unfolded protein binding"/>
    <property type="evidence" value="ECO:0007669"/>
    <property type="project" value="TreeGrafter"/>
</dbReference>
<dbReference type="HAMAP" id="MF_01151">
    <property type="entry name" value="GrpE"/>
    <property type="match status" value="1"/>
</dbReference>
<comment type="subunit">
    <text evidence="3">Homodimer.</text>
</comment>
<dbReference type="RefSeq" id="WP_104208076.1">
    <property type="nucleotide sequence ID" value="NZ_PHNF01000002.1"/>
</dbReference>
<dbReference type="SUPFAM" id="SSF51064">
    <property type="entry name" value="Head domain of nucleotide exchange factor GrpE"/>
    <property type="match status" value="1"/>
</dbReference>
<dbReference type="PROSITE" id="PS01071">
    <property type="entry name" value="GRPE"/>
    <property type="match status" value="1"/>
</dbReference>
<dbReference type="PRINTS" id="PR00773">
    <property type="entry name" value="GRPEPROTEIN"/>
</dbReference>
<comment type="similarity">
    <text evidence="1 3 5">Belongs to the GrpE family.</text>
</comment>
<organism evidence="6 7">
    <name type="scientific">Mesoplasma corruscae</name>
    <dbReference type="NCBI Taxonomy" id="216874"/>
    <lineage>
        <taxon>Bacteria</taxon>
        <taxon>Bacillati</taxon>
        <taxon>Mycoplasmatota</taxon>
        <taxon>Mollicutes</taxon>
        <taxon>Entomoplasmatales</taxon>
        <taxon>Entomoplasmataceae</taxon>
        <taxon>Mesoplasma</taxon>
    </lineage>
</organism>
<comment type="subcellular location">
    <subcellularLocation>
        <location evidence="3">Cytoplasm</location>
    </subcellularLocation>
</comment>
<accession>A0A2S5RGI3</accession>
<keyword evidence="3 4" id="KW-0346">Stress response</keyword>
<dbReference type="Gene3D" id="3.90.20.20">
    <property type="match status" value="1"/>
</dbReference>
<dbReference type="Pfam" id="PF01025">
    <property type="entry name" value="GrpE"/>
    <property type="match status" value="1"/>
</dbReference>
<reference evidence="6 7" key="1">
    <citation type="submission" date="2017-11" db="EMBL/GenBank/DDBJ databases">
        <title>Genome sequence of Mesoplasma corruscae ELCA-2 (ATCC 49579).</title>
        <authorList>
            <person name="Lo W.-S."/>
            <person name="Kuo C.-H."/>
        </authorList>
    </citation>
    <scope>NUCLEOTIDE SEQUENCE [LARGE SCALE GENOMIC DNA]</scope>
    <source>
        <strain evidence="6 7">ELCA-2</strain>
    </source>
</reference>
<keyword evidence="3" id="KW-0963">Cytoplasm</keyword>
<evidence type="ECO:0000313" key="6">
    <source>
        <dbReference type="EMBL" id="PPE06235.1"/>
    </source>
</evidence>
<dbReference type="Proteomes" id="UP000239785">
    <property type="component" value="Unassembled WGS sequence"/>
</dbReference>
<dbReference type="Gene3D" id="2.30.22.10">
    <property type="entry name" value="Head domain of nucleotide exchange factor GrpE"/>
    <property type="match status" value="1"/>
</dbReference>
<dbReference type="CDD" id="cd00446">
    <property type="entry name" value="GrpE"/>
    <property type="match status" value="1"/>
</dbReference>
<keyword evidence="7" id="KW-1185">Reference proteome</keyword>
<comment type="caution">
    <text evidence="6">The sequence shown here is derived from an EMBL/GenBank/DDBJ whole genome shotgun (WGS) entry which is preliminary data.</text>
</comment>
<evidence type="ECO:0000313" key="7">
    <source>
        <dbReference type="Proteomes" id="UP000239785"/>
    </source>
</evidence>
<protein>
    <recommendedName>
        <fullName evidence="3 4">Protein GrpE</fullName>
    </recommendedName>
    <alternativeName>
        <fullName evidence="3">HSP-70 cofactor</fullName>
    </alternativeName>
</protein>
<comment type="function">
    <text evidence="3 4">Participates actively in the response to hyperosmotic and heat shock by preventing the aggregation of stress-denatured proteins, in association with DnaK and GrpE. It is the nucleotide exchange factor for DnaK and may function as a thermosensor. Unfolded proteins bind initially to DnaJ; upon interaction with the DnaJ-bound protein, DnaK hydrolyzes its bound ATP, resulting in the formation of a stable complex. GrpE releases ADP from DnaK; ATP binding to DnaK triggers the release of the substrate protein, thus completing the reaction cycle. Several rounds of ATP-dependent interactions between DnaJ, DnaK and GrpE are required for fully efficient folding.</text>
</comment>
<evidence type="ECO:0000256" key="5">
    <source>
        <dbReference type="RuleBase" id="RU004478"/>
    </source>
</evidence>
<evidence type="ECO:0000256" key="3">
    <source>
        <dbReference type="HAMAP-Rule" id="MF_01151"/>
    </source>
</evidence>